<evidence type="ECO:0000256" key="1">
    <source>
        <dbReference type="SAM" id="SignalP"/>
    </source>
</evidence>
<feature type="chain" id="PRO_5046221300" evidence="1">
    <location>
        <begin position="16"/>
        <end position="68"/>
    </location>
</feature>
<evidence type="ECO:0000313" key="2">
    <source>
        <dbReference type="EMBL" id="KAF5825402.1"/>
    </source>
</evidence>
<reference evidence="2" key="1">
    <citation type="submission" date="2017-08" db="EMBL/GenBank/DDBJ databases">
        <authorList>
            <person name="Polle J.E."/>
            <person name="Barry K."/>
            <person name="Cushman J."/>
            <person name="Schmutz J."/>
            <person name="Tran D."/>
            <person name="Hathwaick L.T."/>
            <person name="Yim W.C."/>
            <person name="Jenkins J."/>
            <person name="Mckie-Krisberg Z.M."/>
            <person name="Prochnik S."/>
            <person name="Lindquist E."/>
            <person name="Dockter R.B."/>
            <person name="Adam C."/>
            <person name="Molina H."/>
            <person name="Bunkerborg J."/>
            <person name="Jin E."/>
            <person name="Buchheim M."/>
            <person name="Magnuson J."/>
        </authorList>
    </citation>
    <scope>NUCLEOTIDE SEQUENCE</scope>
    <source>
        <strain evidence="2">CCAP 19/18</strain>
    </source>
</reference>
<proteinExistence type="predicted"/>
<dbReference type="EMBL" id="MU073296">
    <property type="protein sequence ID" value="KAF5825402.1"/>
    <property type="molecule type" value="Genomic_DNA"/>
</dbReference>
<sequence>MIWGEFFFFVHSFCSLPCRLPCKEHPKNALSLQSILEFWICQLYHSLSQQFIKEGVPHSLKFVTCGSF</sequence>
<organism evidence="2 3">
    <name type="scientific">Dunaliella salina</name>
    <name type="common">Green alga</name>
    <name type="synonym">Protococcus salinus</name>
    <dbReference type="NCBI Taxonomy" id="3046"/>
    <lineage>
        <taxon>Eukaryota</taxon>
        <taxon>Viridiplantae</taxon>
        <taxon>Chlorophyta</taxon>
        <taxon>core chlorophytes</taxon>
        <taxon>Chlorophyceae</taxon>
        <taxon>CS clade</taxon>
        <taxon>Chlamydomonadales</taxon>
        <taxon>Dunaliellaceae</taxon>
        <taxon>Dunaliella</taxon>
    </lineage>
</organism>
<feature type="signal peptide" evidence="1">
    <location>
        <begin position="1"/>
        <end position="15"/>
    </location>
</feature>
<keyword evidence="1" id="KW-0732">Signal</keyword>
<protein>
    <submittedName>
        <fullName evidence="2">Uncharacterized protein</fullName>
    </submittedName>
</protein>
<accession>A0ABQ7FTU6</accession>
<dbReference type="Proteomes" id="UP000815325">
    <property type="component" value="Unassembled WGS sequence"/>
</dbReference>
<gene>
    <name evidence="2" type="ORF">DUNSADRAFT_10526</name>
</gene>
<name>A0ABQ7FTU6_DUNSA</name>
<evidence type="ECO:0000313" key="3">
    <source>
        <dbReference type="Proteomes" id="UP000815325"/>
    </source>
</evidence>
<comment type="caution">
    <text evidence="2">The sequence shown here is derived from an EMBL/GenBank/DDBJ whole genome shotgun (WGS) entry which is preliminary data.</text>
</comment>
<keyword evidence="3" id="KW-1185">Reference proteome</keyword>